<dbReference type="EC" id="1.4.3.16" evidence="4"/>
<keyword evidence="8" id="KW-0560">Oxidoreductase</keyword>
<evidence type="ECO:0000313" key="13">
    <source>
        <dbReference type="EMBL" id="KAL3800398.1"/>
    </source>
</evidence>
<feature type="domain" description="Fumarate reductase/succinate dehydrogenase flavoprotein-like C-terminal" evidence="12">
    <location>
        <begin position="608"/>
        <end position="691"/>
    </location>
</feature>
<comment type="catalytic activity">
    <reaction evidence="9">
        <text>L-aspartate + O2 = iminosuccinate + H2O2</text>
        <dbReference type="Rhea" id="RHEA:25876"/>
        <dbReference type="ChEBI" id="CHEBI:15379"/>
        <dbReference type="ChEBI" id="CHEBI:16240"/>
        <dbReference type="ChEBI" id="CHEBI:29991"/>
        <dbReference type="ChEBI" id="CHEBI:77875"/>
        <dbReference type="EC" id="1.4.3.16"/>
    </reaction>
</comment>
<dbReference type="GO" id="GO:0019363">
    <property type="term" value="P:pyridine nucleotide biosynthetic process"/>
    <property type="evidence" value="ECO:0007669"/>
    <property type="project" value="UniProtKB-KW"/>
</dbReference>
<accession>A0ABD3QKD1</accession>
<keyword evidence="5" id="KW-0285">Flavoprotein</keyword>
<evidence type="ECO:0000259" key="11">
    <source>
        <dbReference type="Pfam" id="PF00890"/>
    </source>
</evidence>
<dbReference type="Pfam" id="PF02910">
    <property type="entry name" value="Succ_DH_flav_C"/>
    <property type="match status" value="1"/>
</dbReference>
<comment type="pathway">
    <text evidence="2">Cofactor biosynthesis; NAD(+) biosynthesis; iminoaspartate from L-aspartate (oxidase route): step 1/1.</text>
</comment>
<keyword evidence="6" id="KW-0662">Pyridine nucleotide biosynthesis</keyword>
<dbReference type="InterPro" id="IPR015939">
    <property type="entry name" value="Fum_Rdtase/Succ_DH_flav-like_C"/>
</dbReference>
<dbReference type="InterPro" id="IPR027477">
    <property type="entry name" value="Succ_DH/fumarate_Rdtase_cat_sf"/>
</dbReference>
<dbReference type="Gene3D" id="1.20.58.100">
    <property type="entry name" value="Fumarate reductase/succinate dehydrogenase flavoprotein-like, C-terminal domain"/>
    <property type="match status" value="1"/>
</dbReference>
<evidence type="ECO:0000256" key="3">
    <source>
        <dbReference type="ARBA" id="ARBA00008562"/>
    </source>
</evidence>
<dbReference type="InterPro" id="IPR036188">
    <property type="entry name" value="FAD/NAD-bd_sf"/>
</dbReference>
<dbReference type="SUPFAM" id="SSF56425">
    <property type="entry name" value="Succinate dehydrogenase/fumarate reductase flavoprotein, catalytic domain"/>
    <property type="match status" value="1"/>
</dbReference>
<proteinExistence type="inferred from homology"/>
<name>A0ABD3QKD1_9STRA</name>
<dbReference type="Gene3D" id="3.50.50.60">
    <property type="entry name" value="FAD/NAD(P)-binding domain"/>
    <property type="match status" value="2"/>
</dbReference>
<dbReference type="PANTHER" id="PTHR42716:SF2">
    <property type="entry name" value="L-ASPARTATE OXIDASE, CHLOROPLASTIC"/>
    <property type="match status" value="1"/>
</dbReference>
<organism evidence="13 14">
    <name type="scientific">Cyclotella atomus</name>
    <dbReference type="NCBI Taxonomy" id="382360"/>
    <lineage>
        <taxon>Eukaryota</taxon>
        <taxon>Sar</taxon>
        <taxon>Stramenopiles</taxon>
        <taxon>Ochrophyta</taxon>
        <taxon>Bacillariophyta</taxon>
        <taxon>Coscinodiscophyceae</taxon>
        <taxon>Thalassiosirophycidae</taxon>
        <taxon>Stephanodiscales</taxon>
        <taxon>Stephanodiscaceae</taxon>
        <taxon>Cyclotella</taxon>
    </lineage>
</organism>
<reference evidence="13 14" key="1">
    <citation type="submission" date="2024-10" db="EMBL/GenBank/DDBJ databases">
        <title>Updated reference genomes for cyclostephanoid diatoms.</title>
        <authorList>
            <person name="Roberts W.R."/>
            <person name="Alverson A.J."/>
        </authorList>
    </citation>
    <scope>NUCLEOTIDE SEQUENCE [LARGE SCALE GENOMIC DNA]</scope>
    <source>
        <strain evidence="13 14">AJA010-31</strain>
    </source>
</reference>
<evidence type="ECO:0000256" key="10">
    <source>
        <dbReference type="SAM" id="MobiDB-lite"/>
    </source>
</evidence>
<evidence type="ECO:0000256" key="9">
    <source>
        <dbReference type="ARBA" id="ARBA00050942"/>
    </source>
</evidence>
<dbReference type="FunFam" id="3.90.700.10:FF:000002">
    <property type="entry name" value="L-aspartate oxidase"/>
    <property type="match status" value="1"/>
</dbReference>
<dbReference type="InterPro" id="IPR003953">
    <property type="entry name" value="FAD-dep_OxRdtase_2_FAD-bd"/>
</dbReference>
<dbReference type="SUPFAM" id="SSF46977">
    <property type="entry name" value="Succinate dehydrogenase/fumarate reductase flavoprotein C-terminal domain"/>
    <property type="match status" value="1"/>
</dbReference>
<dbReference type="SUPFAM" id="SSF51905">
    <property type="entry name" value="FAD/NAD(P)-binding domain"/>
    <property type="match status" value="1"/>
</dbReference>
<comment type="cofactor">
    <cofactor evidence="1">
        <name>FAD</name>
        <dbReference type="ChEBI" id="CHEBI:57692"/>
    </cofactor>
</comment>
<comment type="caution">
    <text evidence="13">The sequence shown here is derived from an EMBL/GenBank/DDBJ whole genome shotgun (WGS) entry which is preliminary data.</text>
</comment>
<evidence type="ECO:0000256" key="5">
    <source>
        <dbReference type="ARBA" id="ARBA00022630"/>
    </source>
</evidence>
<evidence type="ECO:0000256" key="7">
    <source>
        <dbReference type="ARBA" id="ARBA00022827"/>
    </source>
</evidence>
<dbReference type="EMBL" id="JALLPJ020000159">
    <property type="protein sequence ID" value="KAL3800398.1"/>
    <property type="molecule type" value="Genomic_DNA"/>
</dbReference>
<dbReference type="Proteomes" id="UP001530400">
    <property type="component" value="Unassembled WGS sequence"/>
</dbReference>
<keyword evidence="14" id="KW-1185">Reference proteome</keyword>
<dbReference type="GO" id="GO:0008734">
    <property type="term" value="F:L-aspartate oxidase activity"/>
    <property type="evidence" value="ECO:0007669"/>
    <property type="project" value="UniProtKB-EC"/>
</dbReference>
<evidence type="ECO:0000256" key="1">
    <source>
        <dbReference type="ARBA" id="ARBA00001974"/>
    </source>
</evidence>
<feature type="region of interest" description="Disordered" evidence="10">
    <location>
        <begin position="694"/>
        <end position="719"/>
    </location>
</feature>
<evidence type="ECO:0000259" key="12">
    <source>
        <dbReference type="Pfam" id="PF02910"/>
    </source>
</evidence>
<evidence type="ECO:0000256" key="2">
    <source>
        <dbReference type="ARBA" id="ARBA00004950"/>
    </source>
</evidence>
<protein>
    <recommendedName>
        <fullName evidence="4">L-aspartate oxidase</fullName>
        <ecNumber evidence="4">1.4.3.16</ecNumber>
    </recommendedName>
</protein>
<feature type="compositionally biased region" description="Acidic residues" evidence="10">
    <location>
        <begin position="694"/>
        <end position="712"/>
    </location>
</feature>
<dbReference type="InterPro" id="IPR005288">
    <property type="entry name" value="NadB"/>
</dbReference>
<evidence type="ECO:0000256" key="6">
    <source>
        <dbReference type="ARBA" id="ARBA00022642"/>
    </source>
</evidence>
<dbReference type="PANTHER" id="PTHR42716">
    <property type="entry name" value="L-ASPARTATE OXIDASE"/>
    <property type="match status" value="1"/>
</dbReference>
<gene>
    <name evidence="13" type="ORF">ACHAWO_000989</name>
</gene>
<dbReference type="AlphaFoldDB" id="A0ABD3QKD1"/>
<evidence type="ECO:0000256" key="8">
    <source>
        <dbReference type="ARBA" id="ARBA00023002"/>
    </source>
</evidence>
<evidence type="ECO:0000256" key="4">
    <source>
        <dbReference type="ARBA" id="ARBA00012173"/>
    </source>
</evidence>
<feature type="domain" description="FAD-dependent oxidoreductase 2 FAD-binding" evidence="11">
    <location>
        <begin position="70"/>
        <end position="537"/>
    </location>
</feature>
<comment type="similarity">
    <text evidence="3">Belongs to the FAD-dependent oxidoreductase 2 family. NadB subfamily.</text>
</comment>
<dbReference type="Gene3D" id="3.90.700.10">
    <property type="entry name" value="Succinate dehydrogenase/fumarate reductase flavoprotein, catalytic domain"/>
    <property type="match status" value="1"/>
</dbReference>
<dbReference type="InterPro" id="IPR037099">
    <property type="entry name" value="Fum_R/Succ_DH_flav-like_C_sf"/>
</dbReference>
<dbReference type="Pfam" id="PF00890">
    <property type="entry name" value="FAD_binding_2"/>
    <property type="match status" value="1"/>
</dbReference>
<evidence type="ECO:0000313" key="14">
    <source>
        <dbReference type="Proteomes" id="UP001530400"/>
    </source>
</evidence>
<sequence>MSKLLSPIHRMTPRATCSGGIRWSSYVGDVRCKDNLSKSYTLAGSIGAGYVNSSRNQVRYNSSNTKHERLLVLGSGVAGCATALTAARNGIPVTVLHAGSNKEDCNSYWAQGGIIYKNYQLKTDKSDLLDTSLSLVEDIRVASGYLGKLQRNVELEEGSYAGNLVLNKSNGVLGKKCNTTNIHWNEDAAWKLACEGPSRVRELLLGKRDGGMNHDGVVSNGVNMGCVVPFDRAADVDVLSLCLEASHAAPRIIHHADCTGKAITTHITKAAGNHPLIDFVGDAVVTDLIHGNDHSNNANALVIGAQVLNKQTNNLSNFYATHGVVLASGGLAGIYQHSTNPLGFNALGSSVGLALRLENQLYNESKHGITSDLEYVQFHPTSLFVPNEARFLLTEALRGEGAVLRDATGRAFARDYHPNGELAPRDIVARAVFCETQKNTEEHNAFLDITHRDADWLRGRFPSIHQHLTSRKNPMDFTKECIPVIPAAHYTCGGVTTDLFGRVVGSTGSGWYRNLFAAGEAARTGLHGGNRLASTSLLEGLVFGSSVGEVVACAGVNIGTEEEVMEAAHEARRAIELKLISDEQSSSATPVNSHDVEASREATAILTQLKSLMWDNVGVVRNHEKLATAVSELTAIRDKADLLWEENSVINNAGQEIVALRDAAYAGLAVAESALANDVSGGAHYVADIEVVDETESDDDSSDEASDGEEDAMVAVARG</sequence>
<keyword evidence="7" id="KW-0274">FAD</keyword>